<accession>A0ABW6CUZ0</accession>
<dbReference type="Pfam" id="PF25954">
    <property type="entry name" value="Beta-barrel_RND_2"/>
    <property type="match status" value="1"/>
</dbReference>
<organism evidence="5 6">
    <name type="scientific">Phenylobacterium ferrooxidans</name>
    <dbReference type="NCBI Taxonomy" id="2982689"/>
    <lineage>
        <taxon>Bacteria</taxon>
        <taxon>Pseudomonadati</taxon>
        <taxon>Pseudomonadota</taxon>
        <taxon>Alphaproteobacteria</taxon>
        <taxon>Caulobacterales</taxon>
        <taxon>Caulobacteraceae</taxon>
        <taxon>Phenylobacterium</taxon>
    </lineage>
</organism>
<dbReference type="InterPro" id="IPR058637">
    <property type="entry name" value="YknX-like_C"/>
</dbReference>
<dbReference type="Gene3D" id="1.10.287.470">
    <property type="entry name" value="Helix hairpin bin"/>
    <property type="match status" value="1"/>
</dbReference>
<gene>
    <name evidence="5" type="ORF">OCL97_22040</name>
</gene>
<dbReference type="PANTHER" id="PTHR30469:SF15">
    <property type="entry name" value="HLYD FAMILY OF SECRETION PROTEINS"/>
    <property type="match status" value="1"/>
</dbReference>
<evidence type="ECO:0000259" key="3">
    <source>
        <dbReference type="Pfam" id="PF25954"/>
    </source>
</evidence>
<reference evidence="5 6" key="1">
    <citation type="submission" date="2022-09" db="EMBL/GenBank/DDBJ databases">
        <title>New species of Phenylobacterium.</title>
        <authorList>
            <person name="Mieszkin S."/>
        </authorList>
    </citation>
    <scope>NUCLEOTIDE SEQUENCE [LARGE SCALE GENOMIC DNA]</scope>
    <source>
        <strain evidence="5 6">HK31-G</strain>
    </source>
</reference>
<dbReference type="Gene3D" id="2.40.420.20">
    <property type="match status" value="1"/>
</dbReference>
<comment type="similarity">
    <text evidence="1">Belongs to the membrane fusion protein (MFP) (TC 8.A.1) family.</text>
</comment>
<dbReference type="EMBL" id="JAOTJD010000072">
    <property type="protein sequence ID" value="MFD3266629.1"/>
    <property type="molecule type" value="Genomic_DNA"/>
</dbReference>
<dbReference type="SUPFAM" id="SSF111369">
    <property type="entry name" value="HlyD-like secretion proteins"/>
    <property type="match status" value="1"/>
</dbReference>
<evidence type="ECO:0000259" key="4">
    <source>
        <dbReference type="Pfam" id="PF25989"/>
    </source>
</evidence>
<dbReference type="InterPro" id="IPR006143">
    <property type="entry name" value="RND_pump_MFP"/>
</dbReference>
<dbReference type="Pfam" id="PF25917">
    <property type="entry name" value="BSH_RND"/>
    <property type="match status" value="1"/>
</dbReference>
<dbReference type="RefSeq" id="WP_377371862.1">
    <property type="nucleotide sequence ID" value="NZ_JAOTJD010000072.1"/>
</dbReference>
<dbReference type="InterPro" id="IPR058792">
    <property type="entry name" value="Beta-barrel_RND_2"/>
</dbReference>
<dbReference type="InterPro" id="IPR058625">
    <property type="entry name" value="MdtA-like_BSH"/>
</dbReference>
<dbReference type="NCBIfam" id="TIGR01730">
    <property type="entry name" value="RND_mfp"/>
    <property type="match status" value="1"/>
</dbReference>
<feature type="domain" description="YknX-like C-terminal permuted SH3-like" evidence="4">
    <location>
        <begin position="331"/>
        <end position="394"/>
    </location>
</feature>
<evidence type="ECO:0000256" key="1">
    <source>
        <dbReference type="ARBA" id="ARBA00009477"/>
    </source>
</evidence>
<dbReference type="Proteomes" id="UP001598130">
    <property type="component" value="Unassembled WGS sequence"/>
</dbReference>
<evidence type="ECO:0000259" key="2">
    <source>
        <dbReference type="Pfam" id="PF25917"/>
    </source>
</evidence>
<comment type="caution">
    <text evidence="5">The sequence shown here is derived from an EMBL/GenBank/DDBJ whole genome shotgun (WGS) entry which is preliminary data.</text>
</comment>
<name>A0ABW6CUZ0_9CAUL</name>
<proteinExistence type="inferred from homology"/>
<evidence type="ECO:0000313" key="5">
    <source>
        <dbReference type="EMBL" id="MFD3266629.1"/>
    </source>
</evidence>
<dbReference type="Gene3D" id="2.40.30.170">
    <property type="match status" value="1"/>
</dbReference>
<keyword evidence="6" id="KW-1185">Reference proteome</keyword>
<feature type="domain" description="CusB-like beta-barrel" evidence="3">
    <location>
        <begin position="247"/>
        <end position="319"/>
    </location>
</feature>
<feature type="domain" description="Multidrug resistance protein MdtA-like barrel-sandwich hybrid" evidence="2">
    <location>
        <begin position="102"/>
        <end position="239"/>
    </location>
</feature>
<evidence type="ECO:0000313" key="6">
    <source>
        <dbReference type="Proteomes" id="UP001598130"/>
    </source>
</evidence>
<dbReference type="Gene3D" id="2.40.50.100">
    <property type="match status" value="1"/>
</dbReference>
<dbReference type="Pfam" id="PF25989">
    <property type="entry name" value="YknX_C"/>
    <property type="match status" value="1"/>
</dbReference>
<dbReference type="PANTHER" id="PTHR30469">
    <property type="entry name" value="MULTIDRUG RESISTANCE PROTEIN MDTA"/>
    <property type="match status" value="1"/>
</dbReference>
<protein>
    <submittedName>
        <fullName evidence="5">Efflux RND transporter periplasmic adaptor subunit</fullName>
    </submittedName>
</protein>
<sequence length="400" mass="41632">MLNLSGHPILPVAPWASRARGNAPALRDGRCLAAAQALALVGVSLLSMTTAGCGSGEAGHSQASQAGRAGAPMVVSVARVRQDMAGRTVTATGVVQPIRSASPGSRLTGVVTAARFDEGDRVRAGQVLVSIDARDLEARGAQAFASVREAQAGVAEASGDLARMETLYAKGFLPRARLDQARATMARARASLDTASGTVREVEANAAYSQVRAPFAGVIVRKTVETGNLVTPGQSLFVIEDLSQMRVVASVGEDVASRLRKGDRLLVELPGHDLPEPGVVEAVLPSGDPGAPGFRVRLLLDNSDHTILSGMSARVRLPSAGAPGSRRLVSDDAILRRGQLTGVFVIDHGRARLRWISLGPADGRFVEVQSGLEAGEQVVVGPQVRRLSDGQAVAPGPEIR</sequence>